<reference evidence="2" key="1">
    <citation type="journal article" date="2015" name="Nat. Genet.">
        <title>The genome and transcriptome of the zoonotic hookworm Ancylostoma ceylanicum identify infection-specific gene families.</title>
        <authorList>
            <person name="Schwarz E.M."/>
            <person name="Hu Y."/>
            <person name="Antoshechkin I."/>
            <person name="Miller M.M."/>
            <person name="Sternberg P.W."/>
            <person name="Aroian R.V."/>
        </authorList>
    </citation>
    <scope>NUCLEOTIDE SEQUENCE</scope>
    <source>
        <strain evidence="2">HY135</strain>
    </source>
</reference>
<comment type="caution">
    <text evidence="1">The sequence shown here is derived from an EMBL/GenBank/DDBJ whole genome shotgun (WGS) entry which is preliminary data.</text>
</comment>
<evidence type="ECO:0000313" key="1">
    <source>
        <dbReference type="EMBL" id="EYC32003.1"/>
    </source>
</evidence>
<dbReference type="Proteomes" id="UP000024635">
    <property type="component" value="Unassembled WGS sequence"/>
</dbReference>
<dbReference type="EMBL" id="JARK01001339">
    <property type="protein sequence ID" value="EYC32003.1"/>
    <property type="molecule type" value="Genomic_DNA"/>
</dbReference>
<proteinExistence type="predicted"/>
<gene>
    <name evidence="1" type="primary">Acey_s0003.g1347</name>
    <name evidence="1" type="ORF">Y032_0003g1347</name>
</gene>
<organism evidence="1 2">
    <name type="scientific">Ancylostoma ceylanicum</name>
    <dbReference type="NCBI Taxonomy" id="53326"/>
    <lineage>
        <taxon>Eukaryota</taxon>
        <taxon>Metazoa</taxon>
        <taxon>Ecdysozoa</taxon>
        <taxon>Nematoda</taxon>
        <taxon>Chromadorea</taxon>
        <taxon>Rhabditida</taxon>
        <taxon>Rhabditina</taxon>
        <taxon>Rhabditomorpha</taxon>
        <taxon>Strongyloidea</taxon>
        <taxon>Ancylostomatidae</taxon>
        <taxon>Ancylostomatinae</taxon>
        <taxon>Ancylostoma</taxon>
    </lineage>
</organism>
<dbReference type="AlphaFoldDB" id="A0A016VZ19"/>
<accession>A0A016VZ19</accession>
<evidence type="ECO:0000313" key="2">
    <source>
        <dbReference type="Proteomes" id="UP000024635"/>
    </source>
</evidence>
<protein>
    <submittedName>
        <fullName evidence="1">Uncharacterized protein</fullName>
    </submittedName>
</protein>
<name>A0A016VZ19_9BILA</name>
<sequence length="89" mass="10396">MWFRSKPPKTLFSIPNSCGEGGRSIGAEPKFLLINPPPRAHFLKITLLIERVPHPLPRRMETAFHVLPAMEYRPRPYTCTFSEKFRIFE</sequence>
<keyword evidence="2" id="KW-1185">Reference proteome</keyword>